<sequence length="465" mass="50903">MSAIQRLIEDFEKNGRRPLRVLGASGQLGYGIPTPALEEGLTRKPDMIGCDMGSIDIGPNYLGAGKMAPTRVGAKRDLRKVLRAARQLDIPLIIGSAGSAGAKPHLDQTLEMIREIAAEDDLHFKLAYVPSDVPREVVRREIKAGRVMPMDSMPELTEEEVDASSQLVGQVGLEAFRRALETGADVVVTGRACDTGIFASIPAMLGFPLGIATHMAKIVECASLCCTPGGRDTILAELDDEGFNLESMSPKRAATPASVAAHSLYEQADPYDIREPAGRCDLRNAHYEALDARRTRVTGAVWQPADRITLKLEGARLVGYRALLLSATADPRFIARHAALLEEVKTVVRDLVCEDTAQDYDLFFRVYGVDGVRHWPTPPNPMPREAFIMGECLAPTPERAEEVVRTTKQYLLHHGFEGRLSTAGNLAFPFTPPEVVTGAAYRFNVFHLMQVDDMAAMFPVFTETF</sequence>
<proteinExistence type="predicted"/>
<organism evidence="2 3">
    <name type="scientific">Agaricicola taiwanensis</name>
    <dbReference type="NCBI Taxonomy" id="591372"/>
    <lineage>
        <taxon>Bacteria</taxon>
        <taxon>Pseudomonadati</taxon>
        <taxon>Pseudomonadota</taxon>
        <taxon>Alphaproteobacteria</taxon>
        <taxon>Rhodobacterales</taxon>
        <taxon>Paracoccaceae</taxon>
        <taxon>Agaricicola</taxon>
    </lineage>
</organism>
<name>A0A8J2VK68_9RHOB</name>
<evidence type="ECO:0000313" key="2">
    <source>
        <dbReference type="EMBL" id="GGE27604.1"/>
    </source>
</evidence>
<dbReference type="InterPro" id="IPR010839">
    <property type="entry name" value="AtuA_N"/>
</dbReference>
<keyword evidence="3" id="KW-1185">Reference proteome</keyword>
<comment type="caution">
    <text evidence="2">The sequence shown here is derived from an EMBL/GenBank/DDBJ whole genome shotgun (WGS) entry which is preliminary data.</text>
</comment>
<gene>
    <name evidence="2" type="ORF">GCM10007276_00970</name>
</gene>
<reference evidence="2" key="1">
    <citation type="journal article" date="2014" name="Int. J. Syst. Evol. Microbiol.">
        <title>Complete genome sequence of Corynebacterium casei LMG S-19264T (=DSM 44701T), isolated from a smear-ripened cheese.</title>
        <authorList>
            <consortium name="US DOE Joint Genome Institute (JGI-PGF)"/>
            <person name="Walter F."/>
            <person name="Albersmeier A."/>
            <person name="Kalinowski J."/>
            <person name="Ruckert C."/>
        </authorList>
    </citation>
    <scope>NUCLEOTIDE SEQUENCE</scope>
    <source>
        <strain evidence="2">CCM 7684</strain>
    </source>
</reference>
<evidence type="ECO:0000313" key="3">
    <source>
        <dbReference type="Proteomes" id="UP000602745"/>
    </source>
</evidence>
<feature type="domain" description="Acyclic terpene utilisation N-terminal" evidence="1">
    <location>
        <begin position="76"/>
        <end position="414"/>
    </location>
</feature>
<evidence type="ECO:0000259" key="1">
    <source>
        <dbReference type="Pfam" id="PF07287"/>
    </source>
</evidence>
<dbReference type="EMBL" id="BMCP01000001">
    <property type="protein sequence ID" value="GGE27604.1"/>
    <property type="molecule type" value="Genomic_DNA"/>
</dbReference>
<dbReference type="RefSeq" id="WP_188407721.1">
    <property type="nucleotide sequence ID" value="NZ_BMCP01000001.1"/>
</dbReference>
<accession>A0A8J2VK68</accession>
<dbReference type="Pfam" id="PF07287">
    <property type="entry name" value="AtuA"/>
    <property type="match status" value="1"/>
</dbReference>
<protein>
    <recommendedName>
        <fullName evidence="1">Acyclic terpene utilisation N-terminal domain-containing protein</fullName>
    </recommendedName>
</protein>
<dbReference type="AlphaFoldDB" id="A0A8J2VK68"/>
<dbReference type="Proteomes" id="UP000602745">
    <property type="component" value="Unassembled WGS sequence"/>
</dbReference>
<reference evidence="2" key="2">
    <citation type="submission" date="2020-09" db="EMBL/GenBank/DDBJ databases">
        <authorList>
            <person name="Sun Q."/>
            <person name="Sedlacek I."/>
        </authorList>
    </citation>
    <scope>NUCLEOTIDE SEQUENCE</scope>
    <source>
        <strain evidence="2">CCM 7684</strain>
    </source>
</reference>